<evidence type="ECO:0000313" key="2">
    <source>
        <dbReference type="Proteomes" id="UP000805649"/>
    </source>
</evidence>
<protein>
    <submittedName>
        <fullName evidence="1">Reverse transcriptase domain protein</fullName>
    </submittedName>
</protein>
<proteinExistence type="predicted"/>
<reference evidence="1 2" key="1">
    <citation type="journal article" date="2020" name="Phytopathology">
        <title>Genome Sequence Resources of Colletotrichum truncatum, C. plurivorum, C. musicola, and C. sojae: Four Species Pathogenic to Soybean (Glycine max).</title>
        <authorList>
            <person name="Rogerio F."/>
            <person name="Boufleur T.R."/>
            <person name="Ciampi-Guillardi M."/>
            <person name="Sukno S.A."/>
            <person name="Thon M.R."/>
            <person name="Massola Junior N.S."/>
            <person name="Baroncelli R."/>
        </authorList>
    </citation>
    <scope>NUCLEOTIDE SEQUENCE [LARGE SCALE GENOMIC DNA]</scope>
    <source>
        <strain evidence="1 2">CMES1059</strain>
    </source>
</reference>
<name>A0ACC3YYL6_COLTU</name>
<dbReference type="Proteomes" id="UP000805649">
    <property type="component" value="Unassembled WGS sequence"/>
</dbReference>
<keyword evidence="1" id="KW-0808">Transferase</keyword>
<evidence type="ECO:0000313" key="1">
    <source>
        <dbReference type="EMBL" id="KAL0937060.1"/>
    </source>
</evidence>
<comment type="caution">
    <text evidence="1">The sequence shown here is derived from an EMBL/GenBank/DDBJ whole genome shotgun (WGS) entry which is preliminary data.</text>
</comment>
<accession>A0ACC3YYL6</accession>
<keyword evidence="1" id="KW-0695">RNA-directed DNA polymerase</keyword>
<keyword evidence="2" id="KW-1185">Reference proteome</keyword>
<dbReference type="EMBL" id="VUJX02000004">
    <property type="protein sequence ID" value="KAL0937060.1"/>
    <property type="molecule type" value="Genomic_DNA"/>
</dbReference>
<gene>
    <name evidence="1" type="ORF">CTRU02_206791</name>
</gene>
<organism evidence="1 2">
    <name type="scientific">Colletotrichum truncatum</name>
    <name type="common">Anthracnose fungus</name>
    <name type="synonym">Colletotrichum capsici</name>
    <dbReference type="NCBI Taxonomy" id="5467"/>
    <lineage>
        <taxon>Eukaryota</taxon>
        <taxon>Fungi</taxon>
        <taxon>Dikarya</taxon>
        <taxon>Ascomycota</taxon>
        <taxon>Pezizomycotina</taxon>
        <taxon>Sordariomycetes</taxon>
        <taxon>Hypocreomycetidae</taxon>
        <taxon>Glomerellales</taxon>
        <taxon>Glomerellaceae</taxon>
        <taxon>Colletotrichum</taxon>
        <taxon>Colletotrichum truncatum species complex</taxon>
    </lineage>
</organism>
<keyword evidence="1" id="KW-0548">Nucleotidyltransferase</keyword>
<sequence>MSSHGTTENPTPGTSSTSERRIPQNLAQEIQDQEMKEESDSDDDNEELKRQLERNNNELREMKNLFNQNVKALKELQEQARRTKELEKEVTTLRAAANVISAPVEGRERLKLNTPTTFDGTPGQLKGYLVQIRTYQAFHINTFQNDTERVVHAATFLRGKALAWFEPLQQEWLDTPIERYSQEVKDIFFSFSGYVKALQSLFLDPDEKRQAERELASLRQNKSATMYAAEFRRLAARLDMTDESKVFAFYQGLKDDVKDEMAKVDTPPSFLDYVEYAIKIDNRLFERRKEKGEKRQTANSGKKYQWQPQHKFNNKNQNNRNNNQQSTAHGQHSGPMDLSVAQKDKPRRREFKCYNCDKPGHMARHCIQPKKLTATPKQANAATKIPSHEEKGWTACYDNDCTTHRHAKENSGWYPQNPAGRSGYDTTNIPKAIAVIDRYTGGPDYTKQRQEPLDDWEQAKKAAELNNAFQDGSIVYQPGLLWDIPRLANYRQTNKVNTPESLSEEEARKLEEENETAIKRIQDAINYTMQIRNNSEVGDTLQHMRKTRDRRIALRGNTRGQYQLKYKATQFVYRPQNDGKTERTLAVASKYARKATEQLDEMLRQQQFRDASTQTRVYQAKDNLSQRWSSPYTTVASDSTFELPQRTRATPQPISEWAEDVADGPPSAEVRPQGTSIDDTDPEDAEEEHHLDRMEKIKEVLEYKYIDPQDDCQQIAFHAEEYHNKIPTTITQTRDEEIFLEDDPRITTQHREHKEIAWIYCIFDHCAYHLLKKAENELYPKRKEELRIRRAHEEQELSYWEVRGEPGEWKTNNNGIAFLRPSVEYPQKCVNHFTGVWWNCREDLCKLHYIPKSESWRFRQQELDKQGQDGETPSPPRLGIRESNLGRDRKKGEKALYSKN</sequence>